<keyword evidence="3" id="KW-1185">Reference proteome</keyword>
<organism evidence="2 3">
    <name type="scientific">Vibrio ishigakensis</name>
    <dbReference type="NCBI Taxonomy" id="1481914"/>
    <lineage>
        <taxon>Bacteria</taxon>
        <taxon>Pseudomonadati</taxon>
        <taxon>Pseudomonadota</taxon>
        <taxon>Gammaproteobacteria</taxon>
        <taxon>Vibrionales</taxon>
        <taxon>Vibrionaceae</taxon>
        <taxon>Vibrio</taxon>
    </lineage>
</organism>
<evidence type="ECO:0000259" key="1">
    <source>
        <dbReference type="Pfam" id="PF07055"/>
    </source>
</evidence>
<dbReference type="Gene3D" id="3.40.50.720">
    <property type="entry name" value="NAD(P)-binding Rossmann-like Domain"/>
    <property type="match status" value="1"/>
</dbReference>
<comment type="caution">
    <text evidence="2">The sequence shown here is derived from an EMBL/GenBank/DDBJ whole genome shotgun (WGS) entry which is preliminary data.</text>
</comment>
<protein>
    <recommendedName>
        <fullName evidence="1">Enoyl reductase FAD binding domain-containing protein</fullName>
    </recommendedName>
</protein>
<gene>
    <name evidence="2" type="ORF">JCM19231_1780</name>
</gene>
<reference evidence="2 3" key="1">
    <citation type="submission" date="2015-01" db="EMBL/GenBank/DDBJ databases">
        <title>Vibrio sp. C1 JCM 19231 whole genome shotgun sequence.</title>
        <authorList>
            <person name="Sawabe T."/>
            <person name="Meirelles P."/>
            <person name="Feng G."/>
            <person name="Sayaka M."/>
            <person name="Hattori M."/>
            <person name="Ohkuma M."/>
        </authorList>
    </citation>
    <scope>NUCLEOTIDE SEQUENCE [LARGE SCALE GENOMIC DNA]</scope>
    <source>
        <strain evidence="3">JCM 19231</strain>
    </source>
</reference>
<evidence type="ECO:0000313" key="3">
    <source>
        <dbReference type="Proteomes" id="UP000031671"/>
    </source>
</evidence>
<dbReference type="InterPro" id="IPR024906">
    <property type="entry name" value="Eno_Rdtase_FAD-bd_dom"/>
</dbReference>
<dbReference type="Pfam" id="PF07055">
    <property type="entry name" value="Eno-Rase_FAD_bd"/>
    <property type="match status" value="1"/>
</dbReference>
<proteinExistence type="predicted"/>
<accession>A0A0B8P738</accession>
<name>A0A0B8P738_9VIBR</name>
<dbReference type="Proteomes" id="UP000031671">
    <property type="component" value="Unassembled WGS sequence"/>
</dbReference>
<dbReference type="EMBL" id="BBRZ01000120">
    <property type="protein sequence ID" value="GAM59038.1"/>
    <property type="molecule type" value="Genomic_DNA"/>
</dbReference>
<evidence type="ECO:0000313" key="2">
    <source>
        <dbReference type="EMBL" id="GAM59038.1"/>
    </source>
</evidence>
<sequence length="40" mass="4644">MQLGDYLGFKQEFMQLNGFELAGVDYEQEFTLEELAKLTP</sequence>
<dbReference type="AlphaFoldDB" id="A0A0B8P738"/>
<reference evidence="2 3" key="2">
    <citation type="submission" date="2015-01" db="EMBL/GenBank/DDBJ databases">
        <authorList>
            <consortium name="NBRP consortium"/>
            <person name="Sawabe T."/>
            <person name="Meirelles P."/>
            <person name="Feng G."/>
            <person name="Sayaka M."/>
            <person name="Hattori M."/>
            <person name="Ohkuma M."/>
        </authorList>
    </citation>
    <scope>NUCLEOTIDE SEQUENCE [LARGE SCALE GENOMIC DNA]</scope>
    <source>
        <strain evidence="3">JCM 19231</strain>
    </source>
</reference>
<feature type="domain" description="Enoyl reductase FAD binding" evidence="1">
    <location>
        <begin position="2"/>
        <end position="29"/>
    </location>
</feature>